<dbReference type="Pfam" id="PF11894">
    <property type="entry name" value="Nup192"/>
    <property type="match status" value="1"/>
</dbReference>
<dbReference type="InterPro" id="IPR021827">
    <property type="entry name" value="Nup186/Nup192/Nup205"/>
</dbReference>
<keyword evidence="5" id="KW-1185">Reference proteome</keyword>
<proteinExistence type="inferred from homology"/>
<dbReference type="WBParaSite" id="Pan_g9632.t1">
    <property type="protein sequence ID" value="Pan_g9632.t1"/>
    <property type="gene ID" value="Pan_g9632"/>
</dbReference>
<keyword evidence="3" id="KW-0813">Transport</keyword>
<accession>A0A7E4WAH4</accession>
<protein>
    <submittedName>
        <fullName evidence="6">Nucleoporin NUP188 homolog</fullName>
    </submittedName>
</protein>
<dbReference type="GO" id="GO:0017056">
    <property type="term" value="F:structural constituent of nuclear pore"/>
    <property type="evidence" value="ECO:0007669"/>
    <property type="project" value="TreeGrafter"/>
</dbReference>
<evidence type="ECO:0000256" key="3">
    <source>
        <dbReference type="ARBA" id="ARBA00022448"/>
    </source>
</evidence>
<evidence type="ECO:0000256" key="4">
    <source>
        <dbReference type="ARBA" id="ARBA00023242"/>
    </source>
</evidence>
<reference evidence="6" key="2">
    <citation type="submission" date="2020-10" db="UniProtKB">
        <authorList>
            <consortium name="WormBaseParasite"/>
        </authorList>
    </citation>
    <scope>IDENTIFICATION</scope>
</reference>
<dbReference type="PANTHER" id="PTHR31344:SF0">
    <property type="entry name" value="NUCLEAR PORE COMPLEX PROTEIN NUP205"/>
    <property type="match status" value="1"/>
</dbReference>
<evidence type="ECO:0000256" key="2">
    <source>
        <dbReference type="ARBA" id="ARBA00005892"/>
    </source>
</evidence>
<reference evidence="5" key="1">
    <citation type="journal article" date="2013" name="Genetics">
        <title>The draft genome and transcriptome of Panagrellus redivivus are shaped by the harsh demands of a free-living lifestyle.</title>
        <authorList>
            <person name="Srinivasan J."/>
            <person name="Dillman A.R."/>
            <person name="Macchietto M.G."/>
            <person name="Heikkinen L."/>
            <person name="Lakso M."/>
            <person name="Fracchia K.M."/>
            <person name="Antoshechkin I."/>
            <person name="Mortazavi A."/>
            <person name="Wong G."/>
            <person name="Sternberg P.W."/>
        </authorList>
    </citation>
    <scope>NUCLEOTIDE SEQUENCE [LARGE SCALE GENOMIC DNA]</scope>
    <source>
        <strain evidence="5">MT8872</strain>
    </source>
</reference>
<evidence type="ECO:0000313" key="5">
    <source>
        <dbReference type="Proteomes" id="UP000492821"/>
    </source>
</evidence>
<sequence>MWITARKLFHQLTRVLADPTNDALCEEFLTDLRANETFFRNPLSNRPKNPSHRATLAQPGSVVTLPNGNKVTISGNLGAEATILSDLFDCNELDALELILTGELQVRNYNSLARGLCAVVCYYEAHRHYIIVLKLLLRLKTIGDDNIPDGLIGFVDSLLRDVRVFKRILAVVQNLKVKTEFEKLQRPQINGLGGAEHQRVLGVCILEIEKSAYEILCAFCHNCPSTLQADVLESLFAVARTMPLEQEKSHLSTANLSIWTSILVFINPIKLKHTENIQQVLEIFKKHLFDKWENAPACASIAFCYSVAIKCSKSYPGGFTNNLDINPSNFIDTAMDNCALQFIRTCVLGTPDFDTYDFTVDIVDSFIKSFLCYFAEKVQELFAICANELSNTATYDDDYTKKPNLYYMKFLDVVTHAYAGNSPKMVALSEQFTVPQFAGLNTFVAACAEVQEPKMFLSYLETISVLCKSERTAAYVYQIFLETDEPLCDWGRLFAGMHQYVAEFTEPQQSKYLRFKNVQANPMPPQKMKASEIAGFITMLRLARRVAEHFPEARRNFCENHSWNVVDVITGMLVLPFPSTLKSEIYTLLSSLALDEKSSSRIWAALIHRNVCTTSEKEPKGIQAEYLAERELGEFCVSVGFLKLIERLLARKRLPTSTDLMPYLRFIVDTVLPSLLTSRFPNTDLLFEMVTYCLNGLYYLIRNFYVTTDAIINNAVHVSVATDLLNDTVLSRSVLSIILECSDRLEDFSPRHELREKTALAALRLLATAVSHRNSLVTVIKRTGIPKLISSLEKLFLSPLPTRRNVRYINVVLSFLSNSPHLIRHSYYVVRIMRDLVAIGASIQSELVASLTPWTNVLKGIFAKLTSVYDDEIEITPLDAPLFDLPEKESAITPARLRGEVARQISEMLIASLEDAPTKPNLTYLLCGFDMTAIGSTQLQAVDTVGESYSCLQSYVQIAELFIAHQDPFNASFSALFEPTLRLLLRLLSFKTESSSTMLRFLRIEHDLIHRLVTAPAFRYVDALAGAQDMNGTTMLSTFVNVNEASCSEGIYRRAVQGIILQLSALEMTSVLSMGHTNEPQKFYKILFGPVGGIEETVAGDLTSASIAIAECPLIWALLENSKADCESFDFPTLSKFDTRRIDDLLAVCMRENSVGVEQYDIQYLHFFLTSEIASVITPDSSEMQAECHSIIAYCVRYNARRLLEGSCVHLLSGWVAVINVLAFFAPINFVDIPTQMCYLTDALMLVLKYTSDIQINEVVAGAISNSIFRLVSAITSLTALNSDVTTRRAHLAFVLQKLLECVITPQYARCVVYKLDLYGSIMKIFDVCNAVEDEKKAVASGNDDTLMGLLTPKTESDAIWSSVFSNLSDDVIRTIAEDVNFAPFQLKIVATSCLTEMIREDVVGTQNVAQLFVKSGNVRCILSSISVLKIDFTHILDRENREAALFCESAFALFIRLAGSNVGWNALVDFGVLDQLSDLSFWTSVPEGFFTGKKWKRGMDTPEGVYALLFDSLVHLTIGMASNNYWRTISCPLLQVIERNQEFVNQLLRTNKDDPTLKTLALLVEYVHRLDENAREPIETTKGLNDLLLFHRHGGEKNKFELANLPNHSAFNFPLSLFSAKHQKS</sequence>
<comment type="similarity">
    <text evidence="2">Belongs to the NUP186/NUP192/NUP205 family.</text>
</comment>
<dbReference type="GO" id="GO:0044611">
    <property type="term" value="C:nuclear pore inner ring"/>
    <property type="evidence" value="ECO:0007669"/>
    <property type="project" value="TreeGrafter"/>
</dbReference>
<dbReference type="GO" id="GO:0006999">
    <property type="term" value="P:nuclear pore organization"/>
    <property type="evidence" value="ECO:0007669"/>
    <property type="project" value="TreeGrafter"/>
</dbReference>
<dbReference type="Proteomes" id="UP000492821">
    <property type="component" value="Unassembled WGS sequence"/>
</dbReference>
<evidence type="ECO:0000256" key="1">
    <source>
        <dbReference type="ARBA" id="ARBA00004123"/>
    </source>
</evidence>
<dbReference type="PANTHER" id="PTHR31344">
    <property type="entry name" value="NUCLEAR PORE COMPLEX PROTEIN NUP205"/>
    <property type="match status" value="1"/>
</dbReference>
<name>A0A7E4WAH4_PANRE</name>
<comment type="subcellular location">
    <subcellularLocation>
        <location evidence="1">Nucleus</location>
    </subcellularLocation>
</comment>
<keyword evidence="4" id="KW-0539">Nucleus</keyword>
<organism evidence="5 6">
    <name type="scientific">Panagrellus redivivus</name>
    <name type="common">Microworm</name>
    <dbReference type="NCBI Taxonomy" id="6233"/>
    <lineage>
        <taxon>Eukaryota</taxon>
        <taxon>Metazoa</taxon>
        <taxon>Ecdysozoa</taxon>
        <taxon>Nematoda</taxon>
        <taxon>Chromadorea</taxon>
        <taxon>Rhabditida</taxon>
        <taxon>Tylenchina</taxon>
        <taxon>Panagrolaimomorpha</taxon>
        <taxon>Panagrolaimoidea</taxon>
        <taxon>Panagrolaimidae</taxon>
        <taxon>Panagrellus</taxon>
    </lineage>
</organism>
<evidence type="ECO:0000313" key="6">
    <source>
        <dbReference type="WBParaSite" id="Pan_g9632.t1"/>
    </source>
</evidence>